<keyword evidence="4" id="KW-1185">Reference proteome</keyword>
<dbReference type="PRINTS" id="PR00113">
    <property type="entry name" value="ALKPHPHTASE"/>
</dbReference>
<comment type="caution">
    <text evidence="3">The sequence shown here is derived from an EMBL/GenBank/DDBJ whole genome shotgun (WGS) entry which is preliminary data.</text>
</comment>
<dbReference type="SUPFAM" id="SSF53649">
    <property type="entry name" value="Alkaline phosphatase-like"/>
    <property type="match status" value="1"/>
</dbReference>
<dbReference type="CDD" id="cd16012">
    <property type="entry name" value="ALP"/>
    <property type="match status" value="1"/>
</dbReference>
<dbReference type="EMBL" id="JBHMFC010000082">
    <property type="protein sequence ID" value="MFB9057630.1"/>
    <property type="molecule type" value="Genomic_DNA"/>
</dbReference>
<keyword evidence="1" id="KW-0597">Phosphoprotein</keyword>
<gene>
    <name evidence="3" type="ORF">ACFFU9_12855</name>
</gene>
<dbReference type="Proteomes" id="UP001589585">
    <property type="component" value="Unassembled WGS sequence"/>
</dbReference>
<dbReference type="PANTHER" id="PTHR11596:SF5">
    <property type="entry name" value="ALKALINE PHOSPHATASE"/>
    <property type="match status" value="1"/>
</dbReference>
<dbReference type="Pfam" id="PF00245">
    <property type="entry name" value="Alk_phosphatase"/>
    <property type="match status" value="1"/>
</dbReference>
<dbReference type="SMART" id="SM00098">
    <property type="entry name" value="alkPPc"/>
    <property type="match status" value="1"/>
</dbReference>
<comment type="similarity">
    <text evidence="2">Belongs to the alkaline phosphatase family.</text>
</comment>
<dbReference type="Gene3D" id="3.40.720.10">
    <property type="entry name" value="Alkaline Phosphatase, subunit A"/>
    <property type="match status" value="1"/>
</dbReference>
<name>A0ABV5FDV9_9FLAO</name>
<organism evidence="3 4">
    <name type="scientific">Mariniflexile ostreae</name>
    <dbReference type="NCBI Taxonomy" id="1520892"/>
    <lineage>
        <taxon>Bacteria</taxon>
        <taxon>Pseudomonadati</taxon>
        <taxon>Bacteroidota</taxon>
        <taxon>Flavobacteriia</taxon>
        <taxon>Flavobacteriales</taxon>
        <taxon>Flavobacteriaceae</taxon>
        <taxon>Mariniflexile</taxon>
    </lineage>
</organism>
<evidence type="ECO:0000313" key="4">
    <source>
        <dbReference type="Proteomes" id="UP001589585"/>
    </source>
</evidence>
<sequence length="469" mass="51986">MFKNIVIISIVLFCSIGYSQTKQNVKYVFLFIGDGMGLNQIYTTEMYLNAKTGEIKAEKLLMNSFPVSSNMTNYSANSFVTTSCAAATAMSSGFKTNNGIIGKSPDQEIAYENISEKVKKAGLKVGILSSVTIDHATPASFYAHQNSRNMYYEISMELPNYNIDYFGGGGFHSPKGKNGDQPDAYVNAVKKGYTIANSHEEFNKLKHGDEKIIAINPDMYPSGEFYWAIDKKEEALTLADFTKKGIEVMDNDKGFFMMVEGGKIDWACHGNDGVTMIHEVLAFNDAVRVAYEFYKERPDETLIIVTADHETGSLYTGINYEMNPELLKYQKTSVQEFKRKMTELKDANPEVSFDSILDLIQVDFGLGNSEVGLSLDGNELDMLKLAYSKQFKENNKVNADANYLSINTVKSISETAAYILNKKAGISWGSGDHSATPVPVKVIGYGQGEFSEGFDNTDLSKKIQKLMGV</sequence>
<reference evidence="3 4" key="1">
    <citation type="submission" date="2024-09" db="EMBL/GenBank/DDBJ databases">
        <authorList>
            <person name="Sun Q."/>
            <person name="Mori K."/>
        </authorList>
    </citation>
    <scope>NUCLEOTIDE SEQUENCE [LARGE SCALE GENOMIC DNA]</scope>
    <source>
        <strain evidence="3 4">CECT 8622</strain>
    </source>
</reference>
<evidence type="ECO:0000256" key="1">
    <source>
        <dbReference type="ARBA" id="ARBA00022553"/>
    </source>
</evidence>
<evidence type="ECO:0000256" key="2">
    <source>
        <dbReference type="RuleBase" id="RU003946"/>
    </source>
</evidence>
<dbReference type="RefSeq" id="WP_379861873.1">
    <property type="nucleotide sequence ID" value="NZ_JBHMFC010000082.1"/>
</dbReference>
<dbReference type="PANTHER" id="PTHR11596">
    <property type="entry name" value="ALKALINE PHOSPHATASE"/>
    <property type="match status" value="1"/>
</dbReference>
<dbReference type="InterPro" id="IPR001952">
    <property type="entry name" value="Alkaline_phosphatase"/>
</dbReference>
<protein>
    <submittedName>
        <fullName evidence="3">Alkaline phosphatase</fullName>
    </submittedName>
</protein>
<accession>A0ABV5FDV9</accession>
<proteinExistence type="inferred from homology"/>
<dbReference type="InterPro" id="IPR017850">
    <property type="entry name" value="Alkaline_phosphatase_core_sf"/>
</dbReference>
<evidence type="ECO:0000313" key="3">
    <source>
        <dbReference type="EMBL" id="MFB9057630.1"/>
    </source>
</evidence>